<evidence type="ECO:0000256" key="1">
    <source>
        <dbReference type="ARBA" id="ARBA00010702"/>
    </source>
</evidence>
<proteinExistence type="inferred from homology"/>
<dbReference type="InterPro" id="IPR050792">
    <property type="entry name" value="ADP-ribosylglycohydrolase"/>
</dbReference>
<name>A0A6C0H4N0_9ZZZZ</name>
<reference evidence="4" key="1">
    <citation type="journal article" date="2020" name="Nature">
        <title>Giant virus diversity and host interactions through global metagenomics.</title>
        <authorList>
            <person name="Schulz F."/>
            <person name="Roux S."/>
            <person name="Paez-Espino D."/>
            <person name="Jungbluth S."/>
            <person name="Walsh D.A."/>
            <person name="Denef V.J."/>
            <person name="McMahon K.D."/>
            <person name="Konstantinidis K.T."/>
            <person name="Eloe-Fadrosh E.A."/>
            <person name="Kyrpides N.C."/>
            <person name="Woyke T."/>
        </authorList>
    </citation>
    <scope>NUCLEOTIDE SEQUENCE</scope>
    <source>
        <strain evidence="4">GVMAG-M-3300023179-62</strain>
    </source>
</reference>
<evidence type="ECO:0008006" key="5">
    <source>
        <dbReference type="Google" id="ProtNLM"/>
    </source>
</evidence>
<dbReference type="Gene3D" id="1.10.4080.10">
    <property type="entry name" value="ADP-ribosylation/Crystallin J1"/>
    <property type="match status" value="1"/>
</dbReference>
<evidence type="ECO:0000313" key="4">
    <source>
        <dbReference type="EMBL" id="QHT74993.1"/>
    </source>
</evidence>
<accession>A0A6C0H4N0</accession>
<dbReference type="GO" id="GO:0016787">
    <property type="term" value="F:hydrolase activity"/>
    <property type="evidence" value="ECO:0007669"/>
    <property type="project" value="UniProtKB-KW"/>
</dbReference>
<dbReference type="EMBL" id="MN739860">
    <property type="protein sequence ID" value="QHT74993.1"/>
    <property type="molecule type" value="Genomic_DNA"/>
</dbReference>
<evidence type="ECO:0000256" key="2">
    <source>
        <dbReference type="ARBA" id="ARBA00022801"/>
    </source>
</evidence>
<comment type="similarity">
    <text evidence="1">Belongs to the ADP-ribosylglycohydrolase family.</text>
</comment>
<dbReference type="SUPFAM" id="SSF101478">
    <property type="entry name" value="ADP-ribosylglycohydrolase"/>
    <property type="match status" value="1"/>
</dbReference>
<evidence type="ECO:0000256" key="3">
    <source>
        <dbReference type="SAM" id="MobiDB-lite"/>
    </source>
</evidence>
<dbReference type="InterPro" id="IPR036705">
    <property type="entry name" value="Ribosyl_crysJ1_sf"/>
</dbReference>
<keyword evidence="2" id="KW-0378">Hydrolase</keyword>
<dbReference type="AlphaFoldDB" id="A0A6C0H4N0"/>
<dbReference type="Pfam" id="PF03747">
    <property type="entry name" value="ADP_ribosyl_GH"/>
    <property type="match status" value="1"/>
</dbReference>
<organism evidence="4">
    <name type="scientific">viral metagenome</name>
    <dbReference type="NCBI Taxonomy" id="1070528"/>
    <lineage>
        <taxon>unclassified sequences</taxon>
        <taxon>metagenomes</taxon>
        <taxon>organismal metagenomes</taxon>
    </lineage>
</organism>
<protein>
    <recommendedName>
        <fullName evidence="5">ADP-ribosylglycohydrolase</fullName>
    </recommendedName>
</protein>
<dbReference type="InterPro" id="IPR005502">
    <property type="entry name" value="Ribosyl_crysJ1"/>
</dbReference>
<feature type="region of interest" description="Disordered" evidence="3">
    <location>
        <begin position="642"/>
        <end position="676"/>
    </location>
</feature>
<dbReference type="PANTHER" id="PTHR16222">
    <property type="entry name" value="ADP-RIBOSYLGLYCOHYDROLASE"/>
    <property type="match status" value="1"/>
</dbReference>
<sequence>MFHFIVNKFNKQNNSSTPERETNCDLILSEMTEIASRDLALRYESDKNIVYCLDKTDGDILTNLVLLKGIFSNKTYRNKWLGEKINDKIMYIIPFLHEPYSNYVRNYAMDVFRVIFSDVVELDTINLIIIRNAIEESYDKNPIEEVDDSVYNEKFAEFSAFLATFFSENARKIQVCENSNSFFKSRFERKAENISGSIIGNAVGNSIGLLVEGQNSETCCEYIDLAIKKSLALYGLDKNLGQNGRLSYCKIEGNESSIAYSYGQYTEDTQCTRELLMSIEEGKLNVECFRKKLVSLYGLAGLISWDRNSTVKSGAVGHRDVQPIQNMANGVSWQETGKGEENGSIIRSVPLGALYMNRKDLCKHVSELQAVGTHNSTKARACSVLIAEVTRLAIENKVKPYARYNILKHPRVFCKQLISSIISIEPGLEKYISTIPELLETRKKMIRESKLEYATACILVDRQIVKIISSETAKAFGDKLSHGGETISSSAVQSCIFSIYCFLCVPDFFLSSICMAIRSGGNTTGTAAILGGIVGGRLGLKEIPKYFVDKINDQGNYKSDELIQLCKRLSEQKFSTLDQEPTSQTPMWAPTTTPQQPSTFGTLSPSMFATTPQSLISTPQHPTSMFATPQQSLIGAPQQPTSMFGTPQQSLIGAPQQPTSMFGTPQQPTSMFGSSQFKPLSYAFGQKK</sequence>
<dbReference type="PANTHER" id="PTHR16222:SF24">
    <property type="entry name" value="ADP-RIBOSYLHYDROLASE ARH3"/>
    <property type="match status" value="1"/>
</dbReference>
<feature type="region of interest" description="Disordered" evidence="3">
    <location>
        <begin position="578"/>
        <end position="598"/>
    </location>
</feature>